<accession>A0A3Q0IKR7</accession>
<dbReference type="AlphaFoldDB" id="A0A3Q0IKR7"/>
<dbReference type="RefSeq" id="XP_026676871.1">
    <property type="nucleotide sequence ID" value="XM_026821070.1"/>
</dbReference>
<organism evidence="1 2">
    <name type="scientific">Diaphorina citri</name>
    <name type="common">Asian citrus psyllid</name>
    <dbReference type="NCBI Taxonomy" id="121845"/>
    <lineage>
        <taxon>Eukaryota</taxon>
        <taxon>Metazoa</taxon>
        <taxon>Ecdysozoa</taxon>
        <taxon>Arthropoda</taxon>
        <taxon>Hexapoda</taxon>
        <taxon>Insecta</taxon>
        <taxon>Pterygota</taxon>
        <taxon>Neoptera</taxon>
        <taxon>Paraneoptera</taxon>
        <taxon>Hemiptera</taxon>
        <taxon>Sternorrhyncha</taxon>
        <taxon>Psylloidea</taxon>
        <taxon>Psyllidae</taxon>
        <taxon>Diaphorininae</taxon>
        <taxon>Diaphorina</taxon>
    </lineage>
</organism>
<gene>
    <name evidence="2" type="primary">LOC103505837</name>
</gene>
<reference evidence="2" key="1">
    <citation type="submission" date="2025-08" db="UniProtKB">
        <authorList>
            <consortium name="RefSeq"/>
        </authorList>
    </citation>
    <scope>IDENTIFICATION</scope>
</reference>
<dbReference type="KEGG" id="dci:103505837"/>
<proteinExistence type="predicted"/>
<protein>
    <submittedName>
        <fullName evidence="2">Uncharacterized protein LOC103505837</fullName>
    </submittedName>
</protein>
<sequence length="142" mass="16281">MFSVFSNPLEIHRYFEHQMNEMTKQFEKAFSGDHFFNDNSMLDSFFGQTPFLNPGQQFPAILPPSSDENGSLRDKCLKPDARMKPSQEHVGDSDLDNEFKNGQVNLFKSRDPVQVYTPNKPQVFSSQVFTKIVRRPDGVSSI</sequence>
<keyword evidence="1" id="KW-1185">Reference proteome</keyword>
<name>A0A3Q0IKR7_DIACI</name>
<dbReference type="GeneID" id="103505837"/>
<dbReference type="Proteomes" id="UP000079169">
    <property type="component" value="Unplaced"/>
</dbReference>
<dbReference type="PaxDb" id="121845-A0A3Q0IKR7"/>
<evidence type="ECO:0000313" key="1">
    <source>
        <dbReference type="Proteomes" id="UP000079169"/>
    </source>
</evidence>
<evidence type="ECO:0000313" key="2">
    <source>
        <dbReference type="RefSeq" id="XP_026676871.1"/>
    </source>
</evidence>